<gene>
    <name evidence="1" type="ORF">ET989_06640</name>
</gene>
<protein>
    <submittedName>
        <fullName evidence="1">Uncharacterized protein</fullName>
    </submittedName>
</protein>
<dbReference type="RefSeq" id="WP_131167760.1">
    <property type="nucleotide sequence ID" value="NZ_SDMQ01000005.1"/>
</dbReference>
<accession>A0A4Q9KE84</accession>
<name>A0A4Q9KE84_9ACTN</name>
<organism evidence="1 2">
    <name type="scientific">Propioniciclava sinopodophylli</name>
    <dbReference type="NCBI Taxonomy" id="1837344"/>
    <lineage>
        <taxon>Bacteria</taxon>
        <taxon>Bacillati</taxon>
        <taxon>Actinomycetota</taxon>
        <taxon>Actinomycetes</taxon>
        <taxon>Propionibacteriales</taxon>
        <taxon>Propionibacteriaceae</taxon>
        <taxon>Propioniciclava</taxon>
    </lineage>
</organism>
<dbReference type="EMBL" id="SDMQ01000005">
    <property type="protein sequence ID" value="TBT85419.1"/>
    <property type="molecule type" value="Genomic_DNA"/>
</dbReference>
<evidence type="ECO:0000313" key="2">
    <source>
        <dbReference type="Proteomes" id="UP000292373"/>
    </source>
</evidence>
<reference evidence="1 2" key="1">
    <citation type="submission" date="2019-01" db="EMBL/GenBank/DDBJ databases">
        <title>Lactibacter flavus gen. nov., sp. nov., a novel bacterium of the family Propionibacteriaceae isolated from raw milk and dairy products.</title>
        <authorList>
            <person name="Huptas C."/>
            <person name="Wenning M."/>
            <person name="Breitenwieser F."/>
            <person name="Doll E."/>
            <person name="Von Neubeck M."/>
            <person name="Busse H.-J."/>
            <person name="Scherer S."/>
        </authorList>
    </citation>
    <scope>NUCLEOTIDE SEQUENCE [LARGE SCALE GENOMIC DNA]</scope>
    <source>
        <strain evidence="1 2">KCTC 33808</strain>
    </source>
</reference>
<comment type="caution">
    <text evidence="1">The sequence shown here is derived from an EMBL/GenBank/DDBJ whole genome shotgun (WGS) entry which is preliminary data.</text>
</comment>
<dbReference type="Proteomes" id="UP000292373">
    <property type="component" value="Unassembled WGS sequence"/>
</dbReference>
<dbReference type="AlphaFoldDB" id="A0A4Q9KE84"/>
<evidence type="ECO:0000313" key="1">
    <source>
        <dbReference type="EMBL" id="TBT85419.1"/>
    </source>
</evidence>
<sequence>MGTLAPAAAGVLASIVAGILGGYAGGLAAQPTQITAGEISVFFADYYSKATSPADRQLARARLSPGLRALANNTVEEFDRFWSGYAKAVVDEVTPVGPNTFAIGATYTTGSGKMLTRNIVASFVCDRTVALSFLPCPPESVMLDATKVLD</sequence>
<keyword evidence="2" id="KW-1185">Reference proteome</keyword>
<proteinExistence type="predicted"/>